<dbReference type="AlphaFoldDB" id="A0A1I6GEA5"/>
<reference evidence="2" key="1">
    <citation type="submission" date="2016-10" db="EMBL/GenBank/DDBJ databases">
        <authorList>
            <person name="Varghese N."/>
            <person name="Submissions S."/>
        </authorList>
    </citation>
    <scope>NUCLEOTIDE SEQUENCE [LARGE SCALE GENOMIC DNA]</scope>
    <source>
        <strain evidence="2">CGMCC 1.7736</strain>
    </source>
</reference>
<protein>
    <submittedName>
        <fullName evidence="1">Uncharacterized protein</fullName>
    </submittedName>
</protein>
<dbReference type="RefSeq" id="WP_089805155.1">
    <property type="nucleotide sequence ID" value="NZ_FOYT01000001.1"/>
</dbReference>
<dbReference type="STRING" id="553469.SAMN04487947_1008"/>
<keyword evidence="2" id="KW-1185">Reference proteome</keyword>
<dbReference type="OrthoDB" id="214610at2157"/>
<evidence type="ECO:0000313" key="2">
    <source>
        <dbReference type="Proteomes" id="UP000198531"/>
    </source>
</evidence>
<sequence length="158" mass="17488">MKESVYDELAGIADMFDVLTRAELERALDELAFKKGKNMDDEAVAAAVESAVRDYYLVTYDDADGERVVAGPVAFPTLPENAEDLPHILDVDDRTPDDEAVTEATADRLRADAEAAIASGDDERIRHLLDVTYDVELWAARDVDVTEVRSRLDAELDD</sequence>
<evidence type="ECO:0000313" key="1">
    <source>
        <dbReference type="EMBL" id="SFR40516.1"/>
    </source>
</evidence>
<gene>
    <name evidence="1" type="ORF">SAMN04487947_1008</name>
</gene>
<name>A0A1I6GEA5_9EURY</name>
<accession>A0A1I6GEA5</accession>
<proteinExistence type="predicted"/>
<dbReference type="Pfam" id="PF23421">
    <property type="entry name" value="DUF7109"/>
    <property type="match status" value="1"/>
</dbReference>
<dbReference type="Proteomes" id="UP000198531">
    <property type="component" value="Unassembled WGS sequence"/>
</dbReference>
<dbReference type="EMBL" id="FOYT01000001">
    <property type="protein sequence ID" value="SFR40516.1"/>
    <property type="molecule type" value="Genomic_DNA"/>
</dbReference>
<organism evidence="1 2">
    <name type="scientific">Halogeometricum rufum</name>
    <dbReference type="NCBI Taxonomy" id="553469"/>
    <lineage>
        <taxon>Archaea</taxon>
        <taxon>Methanobacteriati</taxon>
        <taxon>Methanobacteriota</taxon>
        <taxon>Stenosarchaea group</taxon>
        <taxon>Halobacteria</taxon>
        <taxon>Halobacteriales</taxon>
        <taxon>Haloferacaceae</taxon>
        <taxon>Halogeometricum</taxon>
    </lineage>
</organism>
<dbReference type="InterPro" id="IPR055533">
    <property type="entry name" value="DUF7109"/>
</dbReference>